<evidence type="ECO:0000313" key="2">
    <source>
        <dbReference type="EMBL" id="GAA2134823.1"/>
    </source>
</evidence>
<evidence type="ECO:0000313" key="3">
    <source>
        <dbReference type="Proteomes" id="UP001422759"/>
    </source>
</evidence>
<comment type="caution">
    <text evidence="2">The sequence shown here is derived from an EMBL/GenBank/DDBJ whole genome shotgun (WGS) entry which is preliminary data.</text>
</comment>
<evidence type="ECO:0000256" key="1">
    <source>
        <dbReference type="SAM" id="MobiDB-lite"/>
    </source>
</evidence>
<accession>A0ABN2Z0C5</accession>
<keyword evidence="3" id="KW-1185">Reference proteome</keyword>
<name>A0ABN2Z0C5_9ACTN</name>
<proteinExistence type="predicted"/>
<organism evidence="2 3">
    <name type="scientific">Kitasatospora kazusensis</name>
    <dbReference type="NCBI Taxonomy" id="407974"/>
    <lineage>
        <taxon>Bacteria</taxon>
        <taxon>Bacillati</taxon>
        <taxon>Actinomycetota</taxon>
        <taxon>Actinomycetes</taxon>
        <taxon>Kitasatosporales</taxon>
        <taxon>Streptomycetaceae</taxon>
        <taxon>Kitasatospora</taxon>
    </lineage>
</organism>
<feature type="compositionally biased region" description="Low complexity" evidence="1">
    <location>
        <begin position="92"/>
        <end position="104"/>
    </location>
</feature>
<sequence>MLLAAGIVFAVAAVAAVGVSVHLMSSDHPSHPIPSKASVPGGSGSATFDPSPDPSLGPSPDDSPDDSPGIDSPSPLPSPSTESPTSDPPPATDSAAPSTTASAASQDPASVVLAYVAAIDARDYGRAWQLGGSNVSSDYQSFVSGFAATESVTATHTDGSVTVFTGTFTVVGGVITAAAMHAAN</sequence>
<feature type="region of interest" description="Disordered" evidence="1">
    <location>
        <begin position="24"/>
        <end position="104"/>
    </location>
</feature>
<protein>
    <submittedName>
        <fullName evidence="2">Uncharacterized protein</fullName>
    </submittedName>
</protein>
<feature type="compositionally biased region" description="Low complexity" evidence="1">
    <location>
        <begin position="58"/>
        <end position="85"/>
    </location>
</feature>
<reference evidence="2 3" key="1">
    <citation type="journal article" date="2019" name="Int. J. Syst. Evol. Microbiol.">
        <title>The Global Catalogue of Microorganisms (GCM) 10K type strain sequencing project: providing services to taxonomists for standard genome sequencing and annotation.</title>
        <authorList>
            <consortium name="The Broad Institute Genomics Platform"/>
            <consortium name="The Broad Institute Genome Sequencing Center for Infectious Disease"/>
            <person name="Wu L."/>
            <person name="Ma J."/>
        </authorList>
    </citation>
    <scope>NUCLEOTIDE SEQUENCE [LARGE SCALE GENOMIC DNA]</scope>
    <source>
        <strain evidence="2 3">JCM 14560</strain>
    </source>
</reference>
<gene>
    <name evidence="2" type="ORF">GCM10009760_12560</name>
</gene>
<dbReference type="EMBL" id="BAAANT010000005">
    <property type="protein sequence ID" value="GAA2134823.1"/>
    <property type="molecule type" value="Genomic_DNA"/>
</dbReference>
<dbReference type="Proteomes" id="UP001422759">
    <property type="component" value="Unassembled WGS sequence"/>
</dbReference>